<dbReference type="AlphaFoldDB" id="A0A9P4YTR5"/>
<accession>A0A9P4YTR5</accession>
<gene>
    <name evidence="1" type="ORF">GMORB2_6962</name>
</gene>
<evidence type="ECO:0000313" key="1">
    <source>
        <dbReference type="EMBL" id="KAF4122655.1"/>
    </source>
</evidence>
<dbReference type="GeneID" id="55973185"/>
<proteinExistence type="predicted"/>
<protein>
    <submittedName>
        <fullName evidence="1">Uncharacterized protein</fullName>
    </submittedName>
</protein>
<dbReference type="PANTHER" id="PTHR38115:SF1">
    <property type="entry name" value="LIPOCALIN-LIKE DOMAIN-CONTAINING PROTEIN"/>
    <property type="match status" value="1"/>
</dbReference>
<keyword evidence="2" id="KW-1185">Reference proteome</keyword>
<reference evidence="1" key="1">
    <citation type="submission" date="2020-03" db="EMBL/GenBank/DDBJ databases">
        <title>Site-based positive gene gene selection in Geosmithia morbida across the United States reveals a broad range of putative effectors and factors for local host and environmental adapation.</title>
        <authorList>
            <person name="Onufrak A."/>
            <person name="Murdoch R.W."/>
            <person name="Gazis R."/>
            <person name="Huff M."/>
            <person name="Staton M."/>
            <person name="Klingeman W."/>
            <person name="Hadziabdic D."/>
        </authorList>
    </citation>
    <scope>NUCLEOTIDE SEQUENCE</scope>
    <source>
        <strain evidence="1">1262</strain>
    </source>
</reference>
<dbReference type="Proteomes" id="UP000749293">
    <property type="component" value="Unassembled WGS sequence"/>
</dbReference>
<dbReference type="InterPro" id="IPR053037">
    <property type="entry name" value="Pericyclase_pydY-like"/>
</dbReference>
<name>A0A9P4YTR5_9HYPO</name>
<comment type="caution">
    <text evidence="1">The sequence shown here is derived from an EMBL/GenBank/DDBJ whole genome shotgun (WGS) entry which is preliminary data.</text>
</comment>
<dbReference type="RefSeq" id="XP_035321307.1">
    <property type="nucleotide sequence ID" value="XM_035468927.1"/>
</dbReference>
<evidence type="ECO:0000313" key="2">
    <source>
        <dbReference type="Proteomes" id="UP000749293"/>
    </source>
</evidence>
<dbReference type="PANTHER" id="PTHR38115">
    <property type="entry name" value="LIPOCALIN-LIKE DOMAIN-CONTAINING PROTEIN"/>
    <property type="match status" value="1"/>
</dbReference>
<sequence>MAVPNDVTLKTFSGKYWMNKSLSGNTESVLSLQGIGFLTRKAIGLASVQLDINVYEAPPSPPNTSTDVVTHVDIVQTASGLSSTHENRTLDDTFREHSDWIFGTVSGKSTWVKLEDIEDDFLREGWEDGTTDLIQSYVESKDNGWIATQIWGFQIIDGERRYSRNVLVTKDDQRVAIKLIYDYEA</sequence>
<organism evidence="1 2">
    <name type="scientific">Geosmithia morbida</name>
    <dbReference type="NCBI Taxonomy" id="1094350"/>
    <lineage>
        <taxon>Eukaryota</taxon>
        <taxon>Fungi</taxon>
        <taxon>Dikarya</taxon>
        <taxon>Ascomycota</taxon>
        <taxon>Pezizomycotina</taxon>
        <taxon>Sordariomycetes</taxon>
        <taxon>Hypocreomycetidae</taxon>
        <taxon>Hypocreales</taxon>
        <taxon>Bionectriaceae</taxon>
        <taxon>Geosmithia</taxon>
    </lineage>
</organism>
<dbReference type="EMBL" id="JAANYQ010000008">
    <property type="protein sequence ID" value="KAF4122655.1"/>
    <property type="molecule type" value="Genomic_DNA"/>
</dbReference>
<dbReference type="OrthoDB" id="425354at2759"/>